<evidence type="ECO:0000313" key="4">
    <source>
        <dbReference type="Proteomes" id="UP001320876"/>
    </source>
</evidence>
<accession>A0ABT3GHZ1</accession>
<gene>
    <name evidence="3" type="ORF">OKA05_11250</name>
</gene>
<keyword evidence="4" id="KW-1185">Reference proteome</keyword>
<dbReference type="RefSeq" id="WP_264487238.1">
    <property type="nucleotide sequence ID" value="NZ_JAPDDT010000004.1"/>
</dbReference>
<feature type="domain" description="LTD" evidence="2">
    <location>
        <begin position="875"/>
        <end position="1003"/>
    </location>
</feature>
<dbReference type="Proteomes" id="UP001320876">
    <property type="component" value="Unassembled WGS sequence"/>
</dbReference>
<dbReference type="EMBL" id="JAPDDT010000004">
    <property type="protein sequence ID" value="MCW1923130.1"/>
    <property type="molecule type" value="Genomic_DNA"/>
</dbReference>
<dbReference type="SUPFAM" id="SSF74853">
    <property type="entry name" value="Lamin A/C globular tail domain"/>
    <property type="match status" value="1"/>
</dbReference>
<evidence type="ECO:0000313" key="3">
    <source>
        <dbReference type="EMBL" id="MCW1923130.1"/>
    </source>
</evidence>
<keyword evidence="1" id="KW-0732">Signal</keyword>
<dbReference type="PANTHER" id="PTHR45713">
    <property type="entry name" value="FTP DOMAIN-CONTAINING PROTEIN"/>
    <property type="match status" value="1"/>
</dbReference>
<organism evidence="3 4">
    <name type="scientific">Luteolibacter arcticus</name>
    <dbReference type="NCBI Taxonomy" id="1581411"/>
    <lineage>
        <taxon>Bacteria</taxon>
        <taxon>Pseudomonadati</taxon>
        <taxon>Verrucomicrobiota</taxon>
        <taxon>Verrucomicrobiia</taxon>
        <taxon>Verrucomicrobiales</taxon>
        <taxon>Verrucomicrobiaceae</taxon>
        <taxon>Luteolibacter</taxon>
    </lineage>
</organism>
<dbReference type="InterPro" id="IPR036415">
    <property type="entry name" value="Lamin_tail_dom_sf"/>
</dbReference>
<feature type="signal peptide" evidence="1">
    <location>
        <begin position="1"/>
        <end position="27"/>
    </location>
</feature>
<dbReference type="PANTHER" id="PTHR45713:SF6">
    <property type="entry name" value="F5_8 TYPE C DOMAIN-CONTAINING PROTEIN"/>
    <property type="match status" value="1"/>
</dbReference>
<dbReference type="SUPFAM" id="SSF49785">
    <property type="entry name" value="Galactose-binding domain-like"/>
    <property type="match status" value="3"/>
</dbReference>
<dbReference type="Pfam" id="PF13385">
    <property type="entry name" value="Laminin_G_3"/>
    <property type="match status" value="1"/>
</dbReference>
<evidence type="ECO:0000256" key="1">
    <source>
        <dbReference type="SAM" id="SignalP"/>
    </source>
</evidence>
<dbReference type="SUPFAM" id="SSF49899">
    <property type="entry name" value="Concanavalin A-like lectins/glucanases"/>
    <property type="match status" value="1"/>
</dbReference>
<dbReference type="Pfam" id="PF22633">
    <property type="entry name" value="F5_F8_type_C_2"/>
    <property type="match status" value="1"/>
</dbReference>
<dbReference type="Gene3D" id="2.60.120.200">
    <property type="match status" value="1"/>
</dbReference>
<proteinExistence type="predicted"/>
<sequence length="2468" mass="262447">MKSFRSLARGILAGCLLVLNGMAPLRAQSVPPVDPDDALGIWDFDSTAVPSQSADVVAGTTIAFQGNTAYSADGGGRSGQAGDRAMNFGTAGNSSARITDAAFMGLLNQRNLTGDKISVVFWQRWDASIGSSSTVWFRSAASGNRGFQSHMPWSDGTIFFDHSGCCAIPSQRLSIPSSSVPGLNWQQWNHIALVKNGGTKEIWINGQPVTSSSGAAALTNDWTEVLLGQMLDSPGNVMKGRLDDFAIFTTALEQSHINALATGTKPASLLVAPIDRPPLVGSLTPADKTTFHPLNGGLGFNVSTVAPNALAPGNIRLFLNNADITPTLTIDGTATSRTVSSSATLLTNHFYNARAEVTDQAGRSSIFTWTFDTADPATIPPHQPLNLLAMATATPQVIDGNPTTFTETANSPGSFLELELDRYVRASRIELVAPAGAAYAGILNGVRLRVFGLRDQLLFETTITAVEPGGTWAVFLPAGIDARLLRLDLPAGQTNGVGDHRIALADWRVLGDPSPAVGPLDLTSIATVTQSSTNGTNTAALAIDANAATFSETQNLSNSYWLLTLDRSRPVRRVELVARADAASARLGGLTLRLLDANSNTLATTSVSHPGVGGTWGFDIPAGTAGARYLRIGLENNALNSYGDRIVSFAGVSVLTGTNYALGTPAYMVRLTDNLPSPSLANDGNHATFTETTTQTVDGYWETDLGQVRSLYSIRAIAFDSADHQKRLAHATVRLFDENRNSVYSKHLSGTSAIFDIALPGPVNARYVRIGLENKERTSATGGTEWWLRLREVQAFGLTAAETGLTGFTATPAQITSGQSSTLAWQEEGLRELSLYPGVGSAGFYVNPQGAGSLVVSPTATTEYLLVGKNHDVVVTRAVTVVVNGQSLPPRISEFVAANRFSLSDGYRQEPDWIELHNPNGTPFNLANYGLSDTTATPLKWTFPAGTVIPANGHLIVFTSDSDTPVDPAGNLHTTFSLSAGGEAVVLAAPNGSIVDSIANYPAQFDDLAYGRARAGTLGFLEPSPREHNLGTALSGWLQPPVFSHSRGFRDTPFSLTLSKSDPAAQLVYSTDGSEPAIPYAGPIAVNGSVTVRAAVRRSGYHASPSVTHTYVFRDSVMSSPLMNSTYTQGVLSTRLRSSLTQLPTICLSVPVLPDDYNERPASIEVMLPDGSPPLQVNAGLTRFGGSWTNFAKKSYRVNFRSDYGASKLESPLFRGFDRGMAAHDEINTLDLTAGNHDMVDRGFYMANRFVEDTMLEMGSLNPHGRFVHVYVNGTYWGQYNAHERLDDDFLSDYLGGPDDDYMVVRGNDNDGANFVTGTPDPEHRASWDTVRANRNSYVAVKGRLDVPHLIDFMLLWFYGNCESEYRCAGPIDPGPGFKFWLADADGFLRTSALNLDTTATAGPGGLFGALVTEGHPDFKILLADRIHRHFFNNGALTPDRNLARLNARMAEVQDSLIAECARWGYRTPANWESAAQTIRTGLFPQRTANLFTMLRNRSFYPAIDPPVLSQHGGSVSKGQAVPITAGSGTIYFTLDGSDPRLPGGGISSAALSAVATSTTFIPMGSTWRYRDIGSLPAASWHTTAYSDSGWAIGTAPLGYGTGDEASIVSYGPSASDKYRTTYFRKTFSVANPATVTGLTLGLVRDDGAVVYLNGTEVARSNMPTGTVGYTTLAASNVAGDKLTVYNYAIPPNLLVADNNVIAVEIHQSSANSTDLRFDLSLVQTSVPSIVLNGNTTVKARLRSGTTWSALTSADFQVTHPLATEGPYALSRWNSNEPAGTAPPSMRFFQTDLPDPVLATPMDLPWTLPFNLTDRSRINGLGLPGIGFINTGRPQTTPGAGFVGAAVLALDTRGSQDIRVRWTGGTVAPNERDYGIRLQYRIGNVTAFLDVPGAGGAPVEYVRNANAAHSTVLGPVSLPAAADNQPLVELRWKYYFRSGTSGSRAQLRLDEIQVTAGPVIAESLAIATAPATAQAGSVASPVIVHALGRNDVVAENFSGVITLAIAGQPGVLGGTVTRAAVNGVATFNDLVFPTPGLYTLTASASGLTGTSHAFPTRVAGLASLVMPSFIQGAYPANTLRVPHASLLRIDGLLPSATYRYAQQMVTDEDPPETDGAGNMIFATGNAGPFVRSTASPRFLPGDLGVRHGEFTTGADGSHTGWFVIEPTGNIRFTPGNAVRPRILLNDGNGGDVPFHFLTSAGSAQVRSFGTGSAEGSALHGDSAAIARNFMVLYTDAAGLTSPLAATPVEDSGAGVDSNYAPFYQSEVAGQASRWGTMIPNNLPAGVRRFEQRDRLTGQIVSVFTIPEGHDLTSGLATGSESTGIRIPAGEGFDRWQALRFTLGEIEDDALGSSSGDVDHDGVANLLEFAFGMDPFISSRSGLPVAAIETFSGSPHLVFRYRRLLGSHDLDYHEEISTTVGGWADATPAWVGSEESAPNPDGLTETVTRRLPVVSQQPRRFVRLRVEQP</sequence>
<evidence type="ECO:0000259" key="2">
    <source>
        <dbReference type="PROSITE" id="PS51841"/>
    </source>
</evidence>
<dbReference type="InterPro" id="IPR001322">
    <property type="entry name" value="Lamin_tail_dom"/>
</dbReference>
<name>A0ABT3GHZ1_9BACT</name>
<dbReference type="InterPro" id="IPR026876">
    <property type="entry name" value="Fn3_assoc_repeat"/>
</dbReference>
<protein>
    <submittedName>
        <fullName evidence="3">Lamin tail domain-containing protein</fullName>
    </submittedName>
</protein>
<dbReference type="Pfam" id="PF00932">
    <property type="entry name" value="LTD"/>
    <property type="match status" value="1"/>
</dbReference>
<dbReference type="PROSITE" id="PS51841">
    <property type="entry name" value="LTD"/>
    <property type="match status" value="1"/>
</dbReference>
<reference evidence="3 4" key="1">
    <citation type="submission" date="2022-10" db="EMBL/GenBank/DDBJ databases">
        <title>Luteolibacter arcticus strain CCTCC AB 2014275, whole genome shotgun sequencing project.</title>
        <authorList>
            <person name="Zhao G."/>
            <person name="Shen L."/>
        </authorList>
    </citation>
    <scope>NUCLEOTIDE SEQUENCE [LARGE SCALE GENOMIC DNA]</scope>
    <source>
        <strain evidence="3 4">CCTCC AB 2014275</strain>
    </source>
</reference>
<dbReference type="Pfam" id="PF08757">
    <property type="entry name" value="CotH"/>
    <property type="match status" value="1"/>
</dbReference>
<dbReference type="Gene3D" id="2.60.120.260">
    <property type="entry name" value="Galactose-binding domain-like"/>
    <property type="match status" value="3"/>
</dbReference>
<dbReference type="InterPro" id="IPR051941">
    <property type="entry name" value="BG_Antigen-Binding_Lectin"/>
</dbReference>
<feature type="chain" id="PRO_5046035569" evidence="1">
    <location>
        <begin position="28"/>
        <end position="2468"/>
    </location>
</feature>
<dbReference type="Pfam" id="PF13287">
    <property type="entry name" value="Fn3_assoc"/>
    <property type="match status" value="1"/>
</dbReference>
<dbReference type="Gene3D" id="2.60.40.1260">
    <property type="entry name" value="Lamin Tail domain"/>
    <property type="match status" value="1"/>
</dbReference>
<comment type="caution">
    <text evidence="3">The sequence shown here is derived from an EMBL/GenBank/DDBJ whole genome shotgun (WGS) entry which is preliminary data.</text>
</comment>
<dbReference type="InterPro" id="IPR013320">
    <property type="entry name" value="ConA-like_dom_sf"/>
</dbReference>
<dbReference type="InterPro" id="IPR014867">
    <property type="entry name" value="Spore_coat_CotH_CotH2/3/7"/>
</dbReference>
<dbReference type="InterPro" id="IPR008979">
    <property type="entry name" value="Galactose-bd-like_sf"/>
</dbReference>